<evidence type="ECO:0000256" key="2">
    <source>
        <dbReference type="ARBA" id="ARBA00022517"/>
    </source>
</evidence>
<dbReference type="Gene3D" id="2.30.30.180">
    <property type="entry name" value="Ribosome maturation factor RimP, C-terminal domain"/>
    <property type="match status" value="1"/>
</dbReference>
<dbReference type="KEGG" id="sman:C12CBH8_22450"/>
<dbReference type="AlphaFoldDB" id="A0A7I8D452"/>
<reference evidence="7" key="1">
    <citation type="submission" date="2020-07" db="EMBL/GenBank/DDBJ databases">
        <title>Complete genome sequencing of Clostridia bacterium strain 12CBH8.</title>
        <authorList>
            <person name="Sakamoto M."/>
            <person name="Murakami T."/>
            <person name="Mori H."/>
        </authorList>
    </citation>
    <scope>NUCLEOTIDE SEQUENCE [LARGE SCALE GENOMIC DNA]</scope>
    <source>
        <strain evidence="7">12CBH8</strain>
    </source>
</reference>
<comment type="similarity">
    <text evidence="3">Belongs to the RimP family.</text>
</comment>
<keyword evidence="1 3" id="KW-0963">Cytoplasm</keyword>
<dbReference type="EMBL" id="AP023321">
    <property type="protein sequence ID" value="BCI61606.1"/>
    <property type="molecule type" value="Genomic_DNA"/>
</dbReference>
<sequence>MAKMSTVERVWQLADPIAKSLDLILWDVRFVKEGASWFLRIYIDSDTGVSLDECEAMSRALDPVLDEADPISQSYYLEVSSPGTERALTRPFHFESCLGEQILIRLIRPQDGRREYQGVLTGYEDGRITLDDNGASRTFDEKDTALCRLVDTFFGG</sequence>
<dbReference type="Gene3D" id="3.30.300.70">
    <property type="entry name" value="RimP-like superfamily, N-terminal"/>
    <property type="match status" value="1"/>
</dbReference>
<protein>
    <recommendedName>
        <fullName evidence="3">Ribosome maturation factor RimP</fullName>
    </recommendedName>
</protein>
<dbReference type="PANTHER" id="PTHR33867">
    <property type="entry name" value="RIBOSOME MATURATION FACTOR RIMP"/>
    <property type="match status" value="1"/>
</dbReference>
<dbReference type="SUPFAM" id="SSF75420">
    <property type="entry name" value="YhbC-like, N-terminal domain"/>
    <property type="match status" value="1"/>
</dbReference>
<evidence type="ECO:0000313" key="6">
    <source>
        <dbReference type="EMBL" id="BCI61606.1"/>
    </source>
</evidence>
<dbReference type="InterPro" id="IPR036847">
    <property type="entry name" value="RimP_C_sf"/>
</dbReference>
<evidence type="ECO:0000256" key="3">
    <source>
        <dbReference type="HAMAP-Rule" id="MF_01077"/>
    </source>
</evidence>
<dbReference type="Pfam" id="PF02576">
    <property type="entry name" value="RimP_N"/>
    <property type="match status" value="1"/>
</dbReference>
<evidence type="ECO:0000259" key="4">
    <source>
        <dbReference type="Pfam" id="PF02576"/>
    </source>
</evidence>
<dbReference type="RefSeq" id="WP_090265558.1">
    <property type="nucleotide sequence ID" value="NZ_AP023321.1"/>
</dbReference>
<gene>
    <name evidence="3 6" type="primary">rimP</name>
    <name evidence="6" type="ORF">C12CBH8_22450</name>
</gene>
<comment type="subcellular location">
    <subcellularLocation>
        <location evidence="3">Cytoplasm</location>
    </subcellularLocation>
</comment>
<name>A0A7I8D452_9FIRM</name>
<dbReference type="HAMAP" id="MF_01077">
    <property type="entry name" value="RimP"/>
    <property type="match status" value="1"/>
</dbReference>
<dbReference type="GO" id="GO:0006412">
    <property type="term" value="P:translation"/>
    <property type="evidence" value="ECO:0007669"/>
    <property type="project" value="TreeGrafter"/>
</dbReference>
<feature type="domain" description="Ribosome maturation factor RimP C-terminal" evidence="5">
    <location>
        <begin position="88"/>
        <end position="135"/>
    </location>
</feature>
<dbReference type="Proteomes" id="UP000593890">
    <property type="component" value="Chromosome"/>
</dbReference>
<feature type="domain" description="Ribosome maturation factor RimP N-terminal" evidence="4">
    <location>
        <begin position="14"/>
        <end position="85"/>
    </location>
</feature>
<keyword evidence="2 3" id="KW-0690">Ribosome biogenesis</keyword>
<proteinExistence type="inferred from homology"/>
<accession>A0A7I8D452</accession>
<dbReference type="InterPro" id="IPR028998">
    <property type="entry name" value="RimP_C"/>
</dbReference>
<dbReference type="CDD" id="cd01734">
    <property type="entry name" value="YlxS_C"/>
    <property type="match status" value="1"/>
</dbReference>
<dbReference type="GO" id="GO:0005829">
    <property type="term" value="C:cytosol"/>
    <property type="evidence" value="ECO:0007669"/>
    <property type="project" value="TreeGrafter"/>
</dbReference>
<dbReference type="FunFam" id="3.30.300.70:FF:000001">
    <property type="entry name" value="Ribosome maturation factor RimP"/>
    <property type="match status" value="1"/>
</dbReference>
<evidence type="ECO:0000313" key="7">
    <source>
        <dbReference type="Proteomes" id="UP000593890"/>
    </source>
</evidence>
<comment type="function">
    <text evidence="3">Required for maturation of 30S ribosomal subunits.</text>
</comment>
<dbReference type="SUPFAM" id="SSF74942">
    <property type="entry name" value="YhbC-like, C-terminal domain"/>
    <property type="match status" value="1"/>
</dbReference>
<evidence type="ECO:0000259" key="5">
    <source>
        <dbReference type="Pfam" id="PF17384"/>
    </source>
</evidence>
<dbReference type="Pfam" id="PF17384">
    <property type="entry name" value="DUF150_C"/>
    <property type="match status" value="1"/>
</dbReference>
<dbReference type="InterPro" id="IPR035956">
    <property type="entry name" value="RimP_N_sf"/>
</dbReference>
<dbReference type="InterPro" id="IPR003728">
    <property type="entry name" value="Ribosome_maturation_RimP"/>
</dbReference>
<organism evidence="6 7">
    <name type="scientific">Solibaculum mannosilyticum</name>
    <dbReference type="NCBI Taxonomy" id="2780922"/>
    <lineage>
        <taxon>Bacteria</taxon>
        <taxon>Bacillati</taxon>
        <taxon>Bacillota</taxon>
        <taxon>Clostridia</taxon>
        <taxon>Eubacteriales</taxon>
        <taxon>Oscillospiraceae</taxon>
        <taxon>Solibaculum</taxon>
    </lineage>
</organism>
<dbReference type="PANTHER" id="PTHR33867:SF1">
    <property type="entry name" value="RIBOSOME MATURATION FACTOR RIMP"/>
    <property type="match status" value="1"/>
</dbReference>
<dbReference type="InterPro" id="IPR028989">
    <property type="entry name" value="RimP_N"/>
</dbReference>
<evidence type="ECO:0000256" key="1">
    <source>
        <dbReference type="ARBA" id="ARBA00022490"/>
    </source>
</evidence>
<keyword evidence="7" id="KW-1185">Reference proteome</keyword>
<dbReference type="GO" id="GO:0000028">
    <property type="term" value="P:ribosomal small subunit assembly"/>
    <property type="evidence" value="ECO:0007669"/>
    <property type="project" value="TreeGrafter"/>
</dbReference>